<protein>
    <recommendedName>
        <fullName evidence="2">YARHG domain-containing protein</fullName>
    </recommendedName>
</protein>
<evidence type="ECO:0000256" key="1">
    <source>
        <dbReference type="SAM" id="Phobius"/>
    </source>
</evidence>
<keyword evidence="1" id="KW-0812">Transmembrane</keyword>
<accession>A0A2G3DRK6</accession>
<gene>
    <name evidence="3" type="ORF">CSX01_14170</name>
</gene>
<dbReference type="Pfam" id="PF13308">
    <property type="entry name" value="YARHG"/>
    <property type="match status" value="1"/>
</dbReference>
<feature type="domain" description="YARHG" evidence="2">
    <location>
        <begin position="159"/>
        <end position="244"/>
    </location>
</feature>
<evidence type="ECO:0000259" key="2">
    <source>
        <dbReference type="SMART" id="SM01324"/>
    </source>
</evidence>
<dbReference type="InterPro" id="IPR038434">
    <property type="entry name" value="YARHG_sf"/>
</dbReference>
<name>A0A2G3DRK6_9FIRM</name>
<reference evidence="3 4" key="2">
    <citation type="submission" date="2017-10" db="EMBL/GenBank/DDBJ databases">
        <authorList>
            <person name="Banno H."/>
            <person name="Chua N.-H."/>
        </authorList>
    </citation>
    <scope>NUCLEOTIDE SEQUENCE [LARGE SCALE GENOMIC DNA]</scope>
    <source>
        <strain evidence="3 4">JK626</strain>
    </source>
</reference>
<feature type="transmembrane region" description="Helical" evidence="1">
    <location>
        <begin position="33"/>
        <end position="55"/>
    </location>
</feature>
<comment type="caution">
    <text evidence="3">The sequence shown here is derived from an EMBL/GenBank/DDBJ whole genome shotgun (WGS) entry which is preliminary data.</text>
</comment>
<dbReference type="AlphaFoldDB" id="A0A2G3DRK6"/>
<keyword evidence="1" id="KW-1133">Transmembrane helix</keyword>
<dbReference type="EMBL" id="PDYF01000083">
    <property type="protein sequence ID" value="PHU33677.1"/>
    <property type="molecule type" value="Genomic_DNA"/>
</dbReference>
<evidence type="ECO:0000313" key="4">
    <source>
        <dbReference type="Proteomes" id="UP000225889"/>
    </source>
</evidence>
<dbReference type="SMART" id="SM01324">
    <property type="entry name" value="YARHG"/>
    <property type="match status" value="1"/>
</dbReference>
<dbReference type="Proteomes" id="UP000225889">
    <property type="component" value="Unassembled WGS sequence"/>
</dbReference>
<reference evidence="3 4" key="1">
    <citation type="submission" date="2017-10" db="EMBL/GenBank/DDBJ databases">
        <title>Resolving the taxonomy of Roseburia spp., Eubacterium rectale and Agathobacter spp. through phylogenomic analysis.</title>
        <authorList>
            <person name="Sheridan P.O."/>
            <person name="Walker A.W."/>
            <person name="Duncan S.H."/>
            <person name="Scott K.P."/>
            <person name="Toole P.W.O."/>
            <person name="Luis P."/>
            <person name="Flint H.J."/>
        </authorList>
    </citation>
    <scope>NUCLEOTIDE SEQUENCE [LARGE SCALE GENOMIC DNA]</scope>
    <source>
        <strain evidence="3 4">JK626</strain>
    </source>
</reference>
<sequence length="245" mass="27415">MKDVRDPKKVVETFSSIKEFFARLWAKPNVKRWTIEGLVSIAVGVLAAFLTFHTLNKPKSLEVSKKGAEAPIVEGTEEVNGEGLPADDPDADVVIEVVEGVSDSPAEYTGVADEVADWSNEEIDAAISERSSYISSTKYASVVNSFWESKRGVTDVAWQSMHMFDTDKKVYTAADFEGLSPEAIHAAKNEIYARHGYSFKDQDLYNYFMCYIWYNPSVMPADFSESVFSETEVKNLDILNELDTM</sequence>
<dbReference type="Gene3D" id="1.20.58.1690">
    <property type="match status" value="1"/>
</dbReference>
<organism evidence="3 4">
    <name type="scientific">Pseudobutyrivibrio ruminis</name>
    <dbReference type="NCBI Taxonomy" id="46206"/>
    <lineage>
        <taxon>Bacteria</taxon>
        <taxon>Bacillati</taxon>
        <taxon>Bacillota</taxon>
        <taxon>Clostridia</taxon>
        <taxon>Lachnospirales</taxon>
        <taxon>Lachnospiraceae</taxon>
        <taxon>Pseudobutyrivibrio</taxon>
    </lineage>
</organism>
<evidence type="ECO:0000313" key="3">
    <source>
        <dbReference type="EMBL" id="PHU33677.1"/>
    </source>
</evidence>
<proteinExistence type="predicted"/>
<dbReference type="InterPro" id="IPR025582">
    <property type="entry name" value="YARHG_dom"/>
</dbReference>
<dbReference type="RefSeq" id="WP_099392819.1">
    <property type="nucleotide sequence ID" value="NZ_PDYF01000083.1"/>
</dbReference>
<keyword evidence="1" id="KW-0472">Membrane</keyword>